<evidence type="ECO:0000256" key="4">
    <source>
        <dbReference type="ARBA" id="ARBA00022692"/>
    </source>
</evidence>
<dbReference type="InterPro" id="IPR050083">
    <property type="entry name" value="HtpX_protease"/>
</dbReference>
<dbReference type="PANTHER" id="PTHR43221:SF2">
    <property type="entry name" value="PROTEASE HTPX HOMOLOG"/>
    <property type="match status" value="1"/>
</dbReference>
<keyword evidence="4 11" id="KW-0812">Transmembrane</keyword>
<dbReference type="GO" id="GO:0006508">
    <property type="term" value="P:proteolysis"/>
    <property type="evidence" value="ECO:0007669"/>
    <property type="project" value="UniProtKB-KW"/>
</dbReference>
<sequence length="696" mass="79312">MNNLTLSYPPMPAGADKSIIKPSKAFKNHVYLSIGAILLFIICYLLLFLGAIGIAVAFGYLGVFVMQLHATFLTLAFGLALIISGLLLVYFVVKFIFKRTRIDRSDLIEIKPTDEPALFDFIYKVTAEAGAPKPKRIYLSADVNAAVFYNSSFWSMFLPVKKNLKIGLGLVNAVNLSEFKAVMAHEFGHFSQKSMKVGSYIYNFNRVVYDMLYDTDDYGKILNSVSKLHSVFSMVALINVRIIQGMQYVLKKLYVVINKANLALSREMEFHADSVAAYVSGSNHIATSLKRIEIAQVCYDNLINYSRANLADNKRTSNLYPQHLEFIKQFCRHQKIGLDEISLPVIADGWNPPDNSEITIKDQWSSHPTTEDRELRANQINLPVPPVAIPAWVLFKDPAAVQAQVTNHLYAIVNTDPKAEVIDFETFKQDFYKQIDTTSYNPVFNNYFDNRNITEFDIEETLKTIGAPAFSSFDLLLNIENSNLPRVVNRIQQDIDLLAQVNQNPSIKTFDFRGEKYSADNIYDVETILKDDLAKTQKQIEELDKNIFLFFYHKADADQKQILIDKHLYLFKFQKEFAADYDFYTDIMKAISPIYSQMKPDQIVDALAVVYKQERQVKARIKEIINDPAGRACYTDGQVTILDEYLSTQHVYYSNPGYDNAAINKFHEALSTYITGISDHNFEIKKDLLNFQAGLF</sequence>
<evidence type="ECO:0000256" key="7">
    <source>
        <dbReference type="ARBA" id="ARBA00022833"/>
    </source>
</evidence>
<feature type="domain" description="Peptidase M48" evidence="12">
    <location>
        <begin position="123"/>
        <end position="373"/>
    </location>
</feature>
<dbReference type="InterPro" id="IPR001915">
    <property type="entry name" value="Peptidase_M48"/>
</dbReference>
<dbReference type="EMBL" id="CP032869">
    <property type="protein sequence ID" value="AYL94064.1"/>
    <property type="molecule type" value="Genomic_DNA"/>
</dbReference>
<dbReference type="OrthoDB" id="9789270at2"/>
<dbReference type="Proteomes" id="UP000270046">
    <property type="component" value="Chromosome"/>
</dbReference>
<protein>
    <recommendedName>
        <fullName evidence="12">Peptidase M48 domain-containing protein</fullName>
    </recommendedName>
</protein>
<dbReference type="RefSeq" id="WP_119407783.1">
    <property type="nucleotide sequence ID" value="NZ_CP032869.1"/>
</dbReference>
<evidence type="ECO:0000256" key="6">
    <source>
        <dbReference type="ARBA" id="ARBA00022801"/>
    </source>
</evidence>
<evidence type="ECO:0000256" key="8">
    <source>
        <dbReference type="ARBA" id="ARBA00022989"/>
    </source>
</evidence>
<keyword evidence="5" id="KW-0479">Metal-binding</keyword>
<keyword evidence="2" id="KW-1003">Cell membrane</keyword>
<dbReference type="KEGG" id="muh:HYN43_001580"/>
<keyword evidence="6" id="KW-0378">Hydrolase</keyword>
<keyword evidence="10 11" id="KW-0472">Membrane</keyword>
<dbReference type="PANTHER" id="PTHR43221">
    <property type="entry name" value="PROTEASE HTPX"/>
    <property type="match status" value="1"/>
</dbReference>
<dbReference type="GO" id="GO:0004222">
    <property type="term" value="F:metalloendopeptidase activity"/>
    <property type="evidence" value="ECO:0007669"/>
    <property type="project" value="InterPro"/>
</dbReference>
<dbReference type="CDD" id="cd07328">
    <property type="entry name" value="M48_Ste24p_like"/>
    <property type="match status" value="1"/>
</dbReference>
<evidence type="ECO:0000256" key="11">
    <source>
        <dbReference type="SAM" id="Phobius"/>
    </source>
</evidence>
<keyword evidence="14" id="KW-1185">Reference proteome</keyword>
<feature type="transmembrane region" description="Helical" evidence="11">
    <location>
        <begin position="30"/>
        <end position="60"/>
    </location>
</feature>
<keyword evidence="8 11" id="KW-1133">Transmembrane helix</keyword>
<evidence type="ECO:0000256" key="1">
    <source>
        <dbReference type="ARBA" id="ARBA00001947"/>
    </source>
</evidence>
<evidence type="ECO:0000256" key="3">
    <source>
        <dbReference type="ARBA" id="ARBA00022670"/>
    </source>
</evidence>
<dbReference type="Gene3D" id="3.30.2010.10">
    <property type="entry name" value="Metalloproteases ('zincins'), catalytic domain"/>
    <property type="match status" value="1"/>
</dbReference>
<accession>A0A494VIP9</accession>
<organism evidence="13 14">
    <name type="scientific">Mucilaginibacter celer</name>
    <dbReference type="NCBI Taxonomy" id="2305508"/>
    <lineage>
        <taxon>Bacteria</taxon>
        <taxon>Pseudomonadati</taxon>
        <taxon>Bacteroidota</taxon>
        <taxon>Sphingobacteriia</taxon>
        <taxon>Sphingobacteriales</taxon>
        <taxon>Sphingobacteriaceae</taxon>
        <taxon>Mucilaginibacter</taxon>
    </lineage>
</organism>
<evidence type="ECO:0000259" key="12">
    <source>
        <dbReference type="Pfam" id="PF01435"/>
    </source>
</evidence>
<keyword evidence="3" id="KW-0645">Protease</keyword>
<keyword evidence="9" id="KW-0482">Metalloprotease</keyword>
<keyword evidence="7" id="KW-0862">Zinc</keyword>
<evidence type="ECO:0000256" key="9">
    <source>
        <dbReference type="ARBA" id="ARBA00023049"/>
    </source>
</evidence>
<evidence type="ECO:0000256" key="5">
    <source>
        <dbReference type="ARBA" id="ARBA00022723"/>
    </source>
</evidence>
<evidence type="ECO:0000313" key="13">
    <source>
        <dbReference type="EMBL" id="AYL94064.1"/>
    </source>
</evidence>
<dbReference type="AlphaFoldDB" id="A0A494VIP9"/>
<reference evidence="13 14" key="1">
    <citation type="submission" date="2018-10" db="EMBL/GenBank/DDBJ databases">
        <title>Genome sequencing of Mucilaginibacter sp. HYN0043.</title>
        <authorList>
            <person name="Kim M."/>
            <person name="Yi H."/>
        </authorList>
    </citation>
    <scope>NUCLEOTIDE SEQUENCE [LARGE SCALE GENOMIC DNA]</scope>
    <source>
        <strain evidence="13 14">HYN0043</strain>
    </source>
</reference>
<evidence type="ECO:0000313" key="14">
    <source>
        <dbReference type="Proteomes" id="UP000270046"/>
    </source>
</evidence>
<feature type="transmembrane region" description="Helical" evidence="11">
    <location>
        <begin position="72"/>
        <end position="97"/>
    </location>
</feature>
<dbReference type="Pfam" id="PF01435">
    <property type="entry name" value="Peptidase_M48"/>
    <property type="match status" value="1"/>
</dbReference>
<gene>
    <name evidence="13" type="ORF">HYN43_001580</name>
</gene>
<comment type="cofactor">
    <cofactor evidence="1">
        <name>Zn(2+)</name>
        <dbReference type="ChEBI" id="CHEBI:29105"/>
    </cofactor>
</comment>
<dbReference type="GO" id="GO:0046872">
    <property type="term" value="F:metal ion binding"/>
    <property type="evidence" value="ECO:0007669"/>
    <property type="project" value="UniProtKB-KW"/>
</dbReference>
<name>A0A494VIP9_9SPHI</name>
<evidence type="ECO:0000256" key="2">
    <source>
        <dbReference type="ARBA" id="ARBA00022475"/>
    </source>
</evidence>
<evidence type="ECO:0000256" key="10">
    <source>
        <dbReference type="ARBA" id="ARBA00023136"/>
    </source>
</evidence>
<proteinExistence type="predicted"/>